<dbReference type="GO" id="GO:0051537">
    <property type="term" value="F:2 iron, 2 sulfur cluster binding"/>
    <property type="evidence" value="ECO:0007669"/>
    <property type="project" value="UniProtKB-KW"/>
</dbReference>
<dbReference type="InterPro" id="IPR025799">
    <property type="entry name" value="Arg_MeTrfase"/>
</dbReference>
<dbReference type="GO" id="GO:0046872">
    <property type="term" value="F:metal ion binding"/>
    <property type="evidence" value="ECO:0007669"/>
    <property type="project" value="UniProtKB-KW"/>
</dbReference>
<dbReference type="GO" id="GO:0032259">
    <property type="term" value="P:methylation"/>
    <property type="evidence" value="ECO:0007669"/>
    <property type="project" value="UniProtKB-KW"/>
</dbReference>
<evidence type="ECO:0000313" key="7">
    <source>
        <dbReference type="EMBL" id="VFR23835.1"/>
    </source>
</evidence>
<dbReference type="InterPro" id="IPR035248">
    <property type="entry name" value="PRMT5_C"/>
</dbReference>
<evidence type="ECO:0000256" key="4">
    <source>
        <dbReference type="ARBA" id="ARBA00023014"/>
    </source>
</evidence>
<dbReference type="CDD" id="cd02440">
    <property type="entry name" value="AdoMet_MTases"/>
    <property type="match status" value="1"/>
</dbReference>
<evidence type="ECO:0000256" key="2">
    <source>
        <dbReference type="ARBA" id="ARBA00022723"/>
    </source>
</evidence>
<feature type="domain" description="Rieske" evidence="6">
    <location>
        <begin position="1"/>
        <end position="87"/>
    </location>
</feature>
<keyword evidence="2" id="KW-0479">Metal-binding</keyword>
<organism evidence="7">
    <name type="scientific">plant metagenome</name>
    <dbReference type="NCBI Taxonomy" id="1297885"/>
    <lineage>
        <taxon>unclassified sequences</taxon>
        <taxon>metagenomes</taxon>
        <taxon>organismal metagenomes</taxon>
    </lineage>
</organism>
<dbReference type="InterPro" id="IPR029063">
    <property type="entry name" value="SAM-dependent_MTases_sf"/>
</dbReference>
<dbReference type="EMBL" id="CAADIC010000003">
    <property type="protein sequence ID" value="VFR23835.1"/>
    <property type="molecule type" value="Genomic_DNA"/>
</dbReference>
<gene>
    <name evidence="7" type="ORF">ANDA3_1229</name>
    <name evidence="8" type="ORF">DAR2_1099</name>
    <name evidence="9" type="ORF">DAR3_1096</name>
</gene>
<evidence type="ECO:0000256" key="5">
    <source>
        <dbReference type="SAM" id="MobiDB-lite"/>
    </source>
</evidence>
<dbReference type="PANTHER" id="PTHR11006:SF4">
    <property type="entry name" value="PROTEIN ARGININE N-METHYLTRANSFERASE 7"/>
    <property type="match status" value="1"/>
</dbReference>
<dbReference type="GO" id="GO:0016274">
    <property type="term" value="F:protein-arginine N-methyltransferase activity"/>
    <property type="evidence" value="ECO:0007669"/>
    <property type="project" value="InterPro"/>
</dbReference>
<dbReference type="Gene3D" id="3.40.50.150">
    <property type="entry name" value="Vaccinia Virus protein VP39"/>
    <property type="match status" value="1"/>
</dbReference>
<dbReference type="Gene3D" id="2.70.160.11">
    <property type="entry name" value="Hnrnp arginine n-methyltransferase1"/>
    <property type="match status" value="1"/>
</dbReference>
<dbReference type="AlphaFoldDB" id="A0A484PEE7"/>
<dbReference type="EMBL" id="CAADIL010000003">
    <property type="protein sequence ID" value="VFR61672.1"/>
    <property type="molecule type" value="Genomic_DNA"/>
</dbReference>
<keyword evidence="4" id="KW-0411">Iron-sulfur</keyword>
<evidence type="ECO:0000256" key="3">
    <source>
        <dbReference type="ARBA" id="ARBA00023004"/>
    </source>
</evidence>
<dbReference type="SUPFAM" id="SSF50022">
    <property type="entry name" value="ISP domain"/>
    <property type="match status" value="1"/>
</dbReference>
<keyword evidence="3" id="KW-0408">Iron</keyword>
<accession>A0A484PEE7</accession>
<name>A0A484PEE7_9ZZZZ</name>
<dbReference type="PROSITE" id="PS51678">
    <property type="entry name" value="SAM_MT_PRMT"/>
    <property type="match status" value="1"/>
</dbReference>
<keyword evidence="7" id="KW-0489">Methyltransferase</keyword>
<proteinExistence type="predicted"/>
<dbReference type="SUPFAM" id="SSF53335">
    <property type="entry name" value="S-adenosyl-L-methionine-dependent methyltransferases"/>
    <property type="match status" value="1"/>
</dbReference>
<feature type="region of interest" description="Disordered" evidence="5">
    <location>
        <begin position="82"/>
        <end position="102"/>
    </location>
</feature>
<dbReference type="PROSITE" id="PS51296">
    <property type="entry name" value="RIESKE"/>
    <property type="match status" value="1"/>
</dbReference>
<keyword evidence="1" id="KW-0001">2Fe-2S</keyword>
<dbReference type="Pfam" id="PF06325">
    <property type="entry name" value="PrmA"/>
    <property type="match status" value="1"/>
</dbReference>
<dbReference type="GO" id="GO:0042054">
    <property type="term" value="F:histone methyltransferase activity"/>
    <property type="evidence" value="ECO:0007669"/>
    <property type="project" value="TreeGrafter"/>
</dbReference>
<dbReference type="EC" id="2.1.1.-" evidence="7"/>
<dbReference type="InterPro" id="IPR036922">
    <property type="entry name" value="Rieske_2Fe-2S_sf"/>
</dbReference>
<dbReference type="EMBL" id="CAADIJ010000028">
    <property type="protein sequence ID" value="VFR88093.1"/>
    <property type="molecule type" value="Genomic_DNA"/>
</dbReference>
<protein>
    <submittedName>
        <fullName evidence="7">Protein arginine N-methyltransferase 1</fullName>
        <ecNumber evidence="7">2.1.1.-</ecNumber>
    </submittedName>
</protein>
<reference evidence="7" key="1">
    <citation type="submission" date="2019-03" db="EMBL/GenBank/DDBJ databases">
        <authorList>
            <person name="Danneels B."/>
        </authorList>
    </citation>
    <scope>NUCLEOTIDE SEQUENCE</scope>
</reference>
<dbReference type="InterPro" id="IPR017941">
    <property type="entry name" value="Rieske_2Fe-2S"/>
</dbReference>
<evidence type="ECO:0000256" key="1">
    <source>
        <dbReference type="ARBA" id="ARBA00022714"/>
    </source>
</evidence>
<dbReference type="Gene3D" id="2.102.10.10">
    <property type="entry name" value="Rieske [2Fe-2S] iron-sulphur domain"/>
    <property type="match status" value="1"/>
</dbReference>
<dbReference type="Pfam" id="PF00355">
    <property type="entry name" value="Rieske"/>
    <property type="match status" value="1"/>
</dbReference>
<keyword evidence="7" id="KW-0808">Transferase</keyword>
<evidence type="ECO:0000259" key="6">
    <source>
        <dbReference type="PROSITE" id="PS51296"/>
    </source>
</evidence>
<sequence length="442" mass="49384">MERDDYEEQGHFDINLDGRRYRVPHHCPHRAGRLMHGHINPVRKTISCPLHHSVFCLESGAQLSGPRCAALNIEVLPLGSTDETAATASSEPPPSTPPDKDKPMHYMAEQVWTPFSESVQGWDDTFHDLMLGDRLRMRAYRQAIFEVVRPGDRVVDLGTGTGILSLWALEAGAAQVVGIEMNTAILELAVRRLEQAGFGDRFVPVNRLSYDVELDERADVLISEIMGNIGDNENFQPILQDAIRRFLKPAGRILPLSVTSYLVPVAAVRSHQAVSAGQVESLSPRYDIGHLYRQRAILSPFDLYYDCILPGGLYLSEPRQLCRYTDTWDQPATYTHDLSYVLHSGGLLTGFKAYFVAQLSPDTVLDISGGNVAAGDTSDSWKHAFLPIETPIEVRSGDLLQMTFSRRYPEEDSTGFQQVYEWRGRLKRGGQIIGEFNQRTGG</sequence>
<evidence type="ECO:0000313" key="9">
    <source>
        <dbReference type="EMBL" id="VFR88093.1"/>
    </source>
</evidence>
<evidence type="ECO:0000313" key="8">
    <source>
        <dbReference type="EMBL" id="VFR61672.1"/>
    </source>
</evidence>
<dbReference type="Pfam" id="PF17286">
    <property type="entry name" value="PRMT5_C"/>
    <property type="match status" value="1"/>
</dbReference>
<dbReference type="PANTHER" id="PTHR11006">
    <property type="entry name" value="PROTEIN ARGININE N-METHYLTRANSFERASE"/>
    <property type="match status" value="1"/>
</dbReference>